<gene>
    <name evidence="2" type="ORF">Tci_012681</name>
</gene>
<proteinExistence type="predicted"/>
<name>A0A6L2JUI0_TANCI</name>
<evidence type="ECO:0000313" key="2">
    <source>
        <dbReference type="EMBL" id="GEU40703.1"/>
    </source>
</evidence>
<protein>
    <submittedName>
        <fullName evidence="2">Uncharacterized protein</fullName>
    </submittedName>
</protein>
<comment type="caution">
    <text evidence="2">The sequence shown here is derived from an EMBL/GenBank/DDBJ whole genome shotgun (WGS) entry which is preliminary data.</text>
</comment>
<feature type="region of interest" description="Disordered" evidence="1">
    <location>
        <begin position="110"/>
        <end position="141"/>
    </location>
</feature>
<evidence type="ECO:0000256" key="1">
    <source>
        <dbReference type="SAM" id="MobiDB-lite"/>
    </source>
</evidence>
<accession>A0A6L2JUI0</accession>
<dbReference type="AlphaFoldDB" id="A0A6L2JUI0"/>
<feature type="compositionally biased region" description="Basic and acidic residues" evidence="1">
    <location>
        <begin position="168"/>
        <end position="177"/>
    </location>
</feature>
<reference evidence="2" key="1">
    <citation type="journal article" date="2019" name="Sci. Rep.">
        <title>Draft genome of Tanacetum cinerariifolium, the natural source of mosquito coil.</title>
        <authorList>
            <person name="Yamashiro T."/>
            <person name="Shiraishi A."/>
            <person name="Satake H."/>
            <person name="Nakayama K."/>
        </authorList>
    </citation>
    <scope>NUCLEOTIDE SEQUENCE</scope>
</reference>
<feature type="region of interest" description="Disordered" evidence="1">
    <location>
        <begin position="158"/>
        <end position="177"/>
    </location>
</feature>
<dbReference type="EMBL" id="BKCJ010001340">
    <property type="protein sequence ID" value="GEU40703.1"/>
    <property type="molecule type" value="Genomic_DNA"/>
</dbReference>
<sequence>MLDWNNPEGDRYPFDLSKPLPLQGHLGHLTVAANYFFNDDLEYLKSFDLERTYTTSITKTKATRYKIEGTKDMVPTLWSPTKVGVKSVSVKKLHGYGYFEEIVVKRADLPKPPPPFSEPPKENSPIAPLNQVSPSPHSPPSLDPYVVVALQATYKTILIPPPPPPSPTRERIMDEIN</sequence>
<organism evidence="2">
    <name type="scientific">Tanacetum cinerariifolium</name>
    <name type="common">Dalmatian daisy</name>
    <name type="synonym">Chrysanthemum cinerariifolium</name>
    <dbReference type="NCBI Taxonomy" id="118510"/>
    <lineage>
        <taxon>Eukaryota</taxon>
        <taxon>Viridiplantae</taxon>
        <taxon>Streptophyta</taxon>
        <taxon>Embryophyta</taxon>
        <taxon>Tracheophyta</taxon>
        <taxon>Spermatophyta</taxon>
        <taxon>Magnoliopsida</taxon>
        <taxon>eudicotyledons</taxon>
        <taxon>Gunneridae</taxon>
        <taxon>Pentapetalae</taxon>
        <taxon>asterids</taxon>
        <taxon>campanulids</taxon>
        <taxon>Asterales</taxon>
        <taxon>Asteraceae</taxon>
        <taxon>Asteroideae</taxon>
        <taxon>Anthemideae</taxon>
        <taxon>Anthemidinae</taxon>
        <taxon>Tanacetum</taxon>
    </lineage>
</organism>